<evidence type="ECO:0000313" key="2">
    <source>
        <dbReference type="Proteomes" id="UP001269081"/>
    </source>
</evidence>
<reference evidence="1 2" key="1">
    <citation type="submission" date="2023-07" db="EMBL/GenBank/DDBJ databases">
        <title>Sorghum-associated microbial communities from plants grown in Nebraska, USA.</title>
        <authorList>
            <person name="Schachtman D."/>
        </authorList>
    </citation>
    <scope>NUCLEOTIDE SEQUENCE [LARGE SCALE GENOMIC DNA]</scope>
    <source>
        <strain evidence="1 2">4129</strain>
    </source>
</reference>
<keyword evidence="2" id="KW-1185">Reference proteome</keyword>
<dbReference type="EMBL" id="JAVDWQ010000010">
    <property type="protein sequence ID" value="MDR7211095.1"/>
    <property type="molecule type" value="Genomic_DNA"/>
</dbReference>
<name>A0ABU1YA40_9FLAO</name>
<evidence type="ECO:0000313" key="1">
    <source>
        <dbReference type="EMBL" id="MDR7211095.1"/>
    </source>
</evidence>
<organism evidence="1 2">
    <name type="scientific">Flavobacterium piscis</name>
    <dbReference type="NCBI Taxonomy" id="1114874"/>
    <lineage>
        <taxon>Bacteria</taxon>
        <taxon>Pseudomonadati</taxon>
        <taxon>Bacteroidota</taxon>
        <taxon>Flavobacteriia</taxon>
        <taxon>Flavobacteriales</taxon>
        <taxon>Flavobacteriaceae</taxon>
        <taxon>Flavobacterium</taxon>
    </lineage>
</organism>
<protein>
    <submittedName>
        <fullName evidence="1">Coiled-coil protein SlyX</fullName>
    </submittedName>
</protein>
<dbReference type="Proteomes" id="UP001269081">
    <property type="component" value="Unassembled WGS sequence"/>
</dbReference>
<comment type="caution">
    <text evidence="1">The sequence shown here is derived from an EMBL/GenBank/DDBJ whole genome shotgun (WGS) entry which is preliminary data.</text>
</comment>
<gene>
    <name evidence="1" type="ORF">J2W48_003046</name>
</gene>
<accession>A0ABU1YA40</accession>
<dbReference type="RefSeq" id="WP_310282434.1">
    <property type="nucleotide sequence ID" value="NZ_JAVDWQ010000010.1"/>
</dbReference>
<sequence>MTTIAMKPLKYGVTENKKRTLDSLTIQVLNATDEVSQLQAIVSSLTNKLTTYQDFLTQADANKTQALNNVNLINNVVKNALNLRDNSKVALKEVIKANSKTEKVAEKTTSVTNKLIYTAEMINKLANLIIRKKAQNPLISDQLITMVTTAGNNANNAVALSLVALNAAFTAQSTNKEVQNTAALESLQSIKLYNKLTNDKKTNSTNLSLNTLLNNAYNTTVVEFNKMQSAYNETLNQLNLKTADLNKAQINLKSLQSGLAAANAAALAS</sequence>
<proteinExistence type="predicted"/>